<evidence type="ECO:0000313" key="5">
    <source>
        <dbReference type="EMBL" id="EDW65905.2"/>
    </source>
</evidence>
<dbReference type="KEGG" id="dvi:6631552"/>
<accession>B4M2K1</accession>
<evidence type="ECO:0000256" key="4">
    <source>
        <dbReference type="SAM" id="SignalP"/>
    </source>
</evidence>
<feature type="compositionally biased region" description="Acidic residues" evidence="3">
    <location>
        <begin position="283"/>
        <end position="300"/>
    </location>
</feature>
<proteinExistence type="predicted"/>
<dbReference type="EMBL" id="CH940651">
    <property type="protein sequence ID" value="EDW65905.2"/>
    <property type="molecule type" value="Genomic_DNA"/>
</dbReference>
<feature type="chain" id="PRO_5006457601" evidence="4">
    <location>
        <begin position="30"/>
        <end position="307"/>
    </location>
</feature>
<reference evidence="5 6" key="1">
    <citation type="journal article" date="2007" name="Nature">
        <title>Evolution of genes and genomes on the Drosophila phylogeny.</title>
        <authorList>
            <consortium name="Drosophila 12 Genomes Consortium"/>
            <person name="Clark A.G."/>
            <person name="Eisen M.B."/>
            <person name="Smith D.R."/>
            <person name="Bergman C.M."/>
            <person name="Oliver B."/>
            <person name="Markow T.A."/>
            <person name="Kaufman T.C."/>
            <person name="Kellis M."/>
            <person name="Gelbart W."/>
            <person name="Iyer V.N."/>
            <person name="Pollard D.A."/>
            <person name="Sackton T.B."/>
            <person name="Larracuente A.M."/>
            <person name="Singh N.D."/>
            <person name="Abad J.P."/>
            <person name="Abt D.N."/>
            <person name="Adryan B."/>
            <person name="Aguade M."/>
            <person name="Akashi H."/>
            <person name="Anderson W.W."/>
            <person name="Aquadro C.F."/>
            <person name="Ardell D.H."/>
            <person name="Arguello R."/>
            <person name="Artieri C.G."/>
            <person name="Barbash D.A."/>
            <person name="Barker D."/>
            <person name="Barsanti P."/>
            <person name="Batterham P."/>
            <person name="Batzoglou S."/>
            <person name="Begun D."/>
            <person name="Bhutkar A."/>
            <person name="Blanco E."/>
            <person name="Bosak S.A."/>
            <person name="Bradley R.K."/>
            <person name="Brand A.D."/>
            <person name="Brent M.R."/>
            <person name="Brooks A.N."/>
            <person name="Brown R.H."/>
            <person name="Butlin R.K."/>
            <person name="Caggese C."/>
            <person name="Calvi B.R."/>
            <person name="Bernardo de Carvalho A."/>
            <person name="Caspi A."/>
            <person name="Castrezana S."/>
            <person name="Celniker S.E."/>
            <person name="Chang J.L."/>
            <person name="Chapple C."/>
            <person name="Chatterji S."/>
            <person name="Chinwalla A."/>
            <person name="Civetta A."/>
            <person name="Clifton S.W."/>
            <person name="Comeron J.M."/>
            <person name="Costello J.C."/>
            <person name="Coyne J.A."/>
            <person name="Daub J."/>
            <person name="David R.G."/>
            <person name="Delcher A.L."/>
            <person name="Delehaunty K."/>
            <person name="Do C.B."/>
            <person name="Ebling H."/>
            <person name="Edwards K."/>
            <person name="Eickbush T."/>
            <person name="Evans J.D."/>
            <person name="Filipski A."/>
            <person name="Findeiss S."/>
            <person name="Freyhult E."/>
            <person name="Fulton L."/>
            <person name="Fulton R."/>
            <person name="Garcia A.C."/>
            <person name="Gardiner A."/>
            <person name="Garfield D.A."/>
            <person name="Garvin B.E."/>
            <person name="Gibson G."/>
            <person name="Gilbert D."/>
            <person name="Gnerre S."/>
            <person name="Godfrey J."/>
            <person name="Good R."/>
            <person name="Gotea V."/>
            <person name="Gravely B."/>
            <person name="Greenberg A.J."/>
            <person name="Griffiths-Jones S."/>
            <person name="Gross S."/>
            <person name="Guigo R."/>
            <person name="Gustafson E.A."/>
            <person name="Haerty W."/>
            <person name="Hahn M.W."/>
            <person name="Halligan D.L."/>
            <person name="Halpern A.L."/>
            <person name="Halter G.M."/>
            <person name="Han M.V."/>
            <person name="Heger A."/>
            <person name="Hillier L."/>
            <person name="Hinrichs A.S."/>
            <person name="Holmes I."/>
            <person name="Hoskins R.A."/>
            <person name="Hubisz M.J."/>
            <person name="Hultmark D."/>
            <person name="Huntley M.A."/>
            <person name="Jaffe D.B."/>
            <person name="Jagadeeshan S."/>
            <person name="Jeck W.R."/>
            <person name="Johnson J."/>
            <person name="Jones C.D."/>
            <person name="Jordan W.C."/>
            <person name="Karpen G.H."/>
            <person name="Kataoka E."/>
            <person name="Keightley P.D."/>
            <person name="Kheradpour P."/>
            <person name="Kirkness E.F."/>
            <person name="Koerich L.B."/>
            <person name="Kristiansen K."/>
            <person name="Kudrna D."/>
            <person name="Kulathinal R.J."/>
            <person name="Kumar S."/>
            <person name="Kwok R."/>
            <person name="Lander E."/>
            <person name="Langley C.H."/>
            <person name="Lapoint R."/>
            <person name="Lazzaro B.P."/>
            <person name="Lee S.J."/>
            <person name="Levesque L."/>
            <person name="Li R."/>
            <person name="Lin C.F."/>
            <person name="Lin M.F."/>
            <person name="Lindblad-Toh K."/>
            <person name="Llopart A."/>
            <person name="Long M."/>
            <person name="Low L."/>
            <person name="Lozovsky E."/>
            <person name="Lu J."/>
            <person name="Luo M."/>
            <person name="Machado C.A."/>
            <person name="Makalowski W."/>
            <person name="Marzo M."/>
            <person name="Matsuda M."/>
            <person name="Matzkin L."/>
            <person name="McAllister B."/>
            <person name="McBride C.S."/>
            <person name="McKernan B."/>
            <person name="McKernan K."/>
            <person name="Mendez-Lago M."/>
            <person name="Minx P."/>
            <person name="Mollenhauer M.U."/>
            <person name="Montooth K."/>
            <person name="Mount S.M."/>
            <person name="Mu X."/>
            <person name="Myers E."/>
            <person name="Negre B."/>
            <person name="Newfeld S."/>
            <person name="Nielsen R."/>
            <person name="Noor M.A."/>
            <person name="O'Grady P."/>
            <person name="Pachter L."/>
            <person name="Papaceit M."/>
            <person name="Parisi M.J."/>
            <person name="Parisi M."/>
            <person name="Parts L."/>
            <person name="Pedersen J.S."/>
            <person name="Pesole G."/>
            <person name="Phillippy A.M."/>
            <person name="Ponting C.P."/>
            <person name="Pop M."/>
            <person name="Porcelli D."/>
            <person name="Powell J.R."/>
            <person name="Prohaska S."/>
            <person name="Pruitt K."/>
            <person name="Puig M."/>
            <person name="Quesneville H."/>
            <person name="Ram K.R."/>
            <person name="Rand D."/>
            <person name="Rasmussen M.D."/>
            <person name="Reed L.K."/>
            <person name="Reenan R."/>
            <person name="Reily A."/>
            <person name="Remington K.A."/>
            <person name="Rieger T.T."/>
            <person name="Ritchie M.G."/>
            <person name="Robin C."/>
            <person name="Rogers Y.H."/>
            <person name="Rohde C."/>
            <person name="Rozas J."/>
            <person name="Rubenfield M.J."/>
            <person name="Ruiz A."/>
            <person name="Russo S."/>
            <person name="Salzberg S.L."/>
            <person name="Sanchez-Gracia A."/>
            <person name="Saranga D.J."/>
            <person name="Sato H."/>
            <person name="Schaeffer S.W."/>
            <person name="Schatz M.C."/>
            <person name="Schlenke T."/>
            <person name="Schwartz R."/>
            <person name="Segarra C."/>
            <person name="Singh R.S."/>
            <person name="Sirot L."/>
            <person name="Sirota M."/>
            <person name="Sisneros N.B."/>
            <person name="Smith C.D."/>
            <person name="Smith T.F."/>
            <person name="Spieth J."/>
            <person name="Stage D.E."/>
            <person name="Stark A."/>
            <person name="Stephan W."/>
            <person name="Strausberg R.L."/>
            <person name="Strempel S."/>
            <person name="Sturgill D."/>
            <person name="Sutton G."/>
            <person name="Sutton G.G."/>
            <person name="Tao W."/>
            <person name="Teichmann S."/>
            <person name="Tobari Y.N."/>
            <person name="Tomimura Y."/>
            <person name="Tsolas J.M."/>
            <person name="Valente V.L."/>
            <person name="Venter E."/>
            <person name="Venter J.C."/>
            <person name="Vicario S."/>
            <person name="Vieira F.G."/>
            <person name="Vilella A.J."/>
            <person name="Villasante A."/>
            <person name="Walenz B."/>
            <person name="Wang J."/>
            <person name="Wasserman M."/>
            <person name="Watts T."/>
            <person name="Wilson D."/>
            <person name="Wilson R.K."/>
            <person name="Wing R.A."/>
            <person name="Wolfner M.F."/>
            <person name="Wong A."/>
            <person name="Wong G.K."/>
            <person name="Wu C.I."/>
            <person name="Wu G."/>
            <person name="Yamamoto D."/>
            <person name="Yang H.P."/>
            <person name="Yang S.P."/>
            <person name="Yorke J.A."/>
            <person name="Yoshida K."/>
            <person name="Zdobnov E."/>
            <person name="Zhang P."/>
            <person name="Zhang Y."/>
            <person name="Zimin A.V."/>
            <person name="Baldwin J."/>
            <person name="Abdouelleil A."/>
            <person name="Abdulkadir J."/>
            <person name="Abebe A."/>
            <person name="Abera B."/>
            <person name="Abreu J."/>
            <person name="Acer S.C."/>
            <person name="Aftuck L."/>
            <person name="Alexander A."/>
            <person name="An P."/>
            <person name="Anderson E."/>
            <person name="Anderson S."/>
            <person name="Arachi H."/>
            <person name="Azer M."/>
            <person name="Bachantsang P."/>
            <person name="Barry A."/>
            <person name="Bayul T."/>
            <person name="Berlin A."/>
            <person name="Bessette D."/>
            <person name="Bloom T."/>
            <person name="Blye J."/>
            <person name="Boguslavskiy L."/>
            <person name="Bonnet C."/>
            <person name="Boukhgalter B."/>
            <person name="Bourzgui I."/>
            <person name="Brown A."/>
            <person name="Cahill P."/>
            <person name="Channer S."/>
            <person name="Cheshatsang Y."/>
            <person name="Chuda L."/>
            <person name="Citroen M."/>
            <person name="Collymore A."/>
            <person name="Cooke P."/>
            <person name="Costello M."/>
            <person name="D'Aco K."/>
            <person name="Daza R."/>
            <person name="De Haan G."/>
            <person name="DeGray S."/>
            <person name="DeMaso C."/>
            <person name="Dhargay N."/>
            <person name="Dooley K."/>
            <person name="Dooley E."/>
            <person name="Doricent M."/>
            <person name="Dorje P."/>
            <person name="Dorjee K."/>
            <person name="Dupes A."/>
            <person name="Elong R."/>
            <person name="Falk J."/>
            <person name="Farina A."/>
            <person name="Faro S."/>
            <person name="Ferguson D."/>
            <person name="Fisher S."/>
            <person name="Foley C.D."/>
            <person name="Franke A."/>
            <person name="Friedrich D."/>
            <person name="Gadbois L."/>
            <person name="Gearin G."/>
            <person name="Gearin C.R."/>
            <person name="Giannoukos G."/>
            <person name="Goode T."/>
            <person name="Graham J."/>
            <person name="Grandbois E."/>
            <person name="Grewal S."/>
            <person name="Gyaltsen K."/>
            <person name="Hafez N."/>
            <person name="Hagos B."/>
            <person name="Hall J."/>
            <person name="Henson C."/>
            <person name="Hollinger A."/>
            <person name="Honan T."/>
            <person name="Huard M.D."/>
            <person name="Hughes L."/>
            <person name="Hurhula B."/>
            <person name="Husby M.E."/>
            <person name="Kamat A."/>
            <person name="Kanga B."/>
            <person name="Kashin S."/>
            <person name="Khazanovich D."/>
            <person name="Kisner P."/>
            <person name="Lance K."/>
            <person name="Lara M."/>
            <person name="Lee W."/>
            <person name="Lennon N."/>
            <person name="Letendre F."/>
            <person name="LeVine R."/>
            <person name="Lipovsky A."/>
            <person name="Liu X."/>
            <person name="Liu J."/>
            <person name="Liu S."/>
            <person name="Lokyitsang T."/>
            <person name="Lokyitsang Y."/>
            <person name="Lubonja R."/>
            <person name="Lui A."/>
            <person name="MacDonald P."/>
            <person name="Magnisalis V."/>
            <person name="Maru K."/>
            <person name="Matthews C."/>
            <person name="McCusker W."/>
            <person name="McDonough S."/>
            <person name="Mehta T."/>
            <person name="Meldrim J."/>
            <person name="Meneus L."/>
            <person name="Mihai O."/>
            <person name="Mihalev A."/>
            <person name="Mihova T."/>
            <person name="Mittelman R."/>
            <person name="Mlenga V."/>
            <person name="Montmayeur A."/>
            <person name="Mulrain L."/>
            <person name="Navidi A."/>
            <person name="Naylor J."/>
            <person name="Negash T."/>
            <person name="Nguyen T."/>
            <person name="Nguyen N."/>
            <person name="Nicol R."/>
            <person name="Norbu C."/>
            <person name="Norbu N."/>
            <person name="Novod N."/>
            <person name="O'Neill B."/>
            <person name="Osman S."/>
            <person name="Markiewicz E."/>
            <person name="Oyono O.L."/>
            <person name="Patti C."/>
            <person name="Phunkhang P."/>
            <person name="Pierre F."/>
            <person name="Priest M."/>
            <person name="Raghuraman S."/>
            <person name="Rege F."/>
            <person name="Reyes R."/>
            <person name="Rise C."/>
            <person name="Rogov P."/>
            <person name="Ross K."/>
            <person name="Ryan E."/>
            <person name="Settipalli S."/>
            <person name="Shea T."/>
            <person name="Sherpa N."/>
            <person name="Shi L."/>
            <person name="Shih D."/>
            <person name="Sparrow T."/>
            <person name="Spaulding J."/>
            <person name="Stalker J."/>
            <person name="Stange-Thomann N."/>
            <person name="Stavropoulos S."/>
            <person name="Stone C."/>
            <person name="Strader C."/>
            <person name="Tesfaye S."/>
            <person name="Thomson T."/>
            <person name="Thoulutsang Y."/>
            <person name="Thoulutsang D."/>
            <person name="Topham K."/>
            <person name="Topping I."/>
            <person name="Tsamla T."/>
            <person name="Vassiliev H."/>
            <person name="Vo A."/>
            <person name="Wangchuk T."/>
            <person name="Wangdi T."/>
            <person name="Weiand M."/>
            <person name="Wilkinson J."/>
            <person name="Wilson A."/>
            <person name="Yadav S."/>
            <person name="Young G."/>
            <person name="Yu Q."/>
            <person name="Zembek L."/>
            <person name="Zhong D."/>
            <person name="Zimmer A."/>
            <person name="Zwirko Z."/>
            <person name="Jaffe D.B."/>
            <person name="Alvarez P."/>
            <person name="Brockman W."/>
            <person name="Butler J."/>
            <person name="Chin C."/>
            <person name="Gnerre S."/>
            <person name="Grabherr M."/>
            <person name="Kleber M."/>
            <person name="Mauceli E."/>
            <person name="MacCallum I."/>
        </authorList>
    </citation>
    <scope>NUCLEOTIDE SEQUENCE [LARGE SCALE GENOMIC DNA]</scope>
    <source>
        <strain evidence="6">Tucson 15010-1051.87</strain>
    </source>
</reference>
<evidence type="ECO:0000256" key="2">
    <source>
        <dbReference type="PROSITE-ProRule" id="PRU00497"/>
    </source>
</evidence>
<dbReference type="InterPro" id="IPR000618">
    <property type="entry name" value="Insect_cuticle"/>
</dbReference>
<dbReference type="InParanoid" id="B4M2K1"/>
<feature type="region of interest" description="Disordered" evidence="3">
    <location>
        <begin position="194"/>
        <end position="307"/>
    </location>
</feature>
<sequence>MLRAPMSKSGLQLLQLLLLLAVGLCAVQARWTLRPRRTTTTSTTTTSTTAMPAQSDRHQHVHHWPPLVAPQAPQSQSQPKPPGLQLLPALTANKDNTRLIDSFDQRSPDGQHEYRFQLSNGDTRYERSYWLPVGKSFVLARRGYYSVPLPNGQYSTVFYRADHQGYHVDTHTLSGEQPLLPRTLDVPHDVAAMKSTPTAKRNSISVPERNDEELAQHPDALAVGINTSRKSTRSGSTAKGQTEADVRLETNNQTQTQHQNQTKPSTVATVDDIFAAKVGTAPADDDDDVVADDDDDDEVADSNINVN</sequence>
<dbReference type="OrthoDB" id="8048501at2759"/>
<evidence type="ECO:0000256" key="3">
    <source>
        <dbReference type="SAM" id="MobiDB-lite"/>
    </source>
</evidence>
<feature type="region of interest" description="Disordered" evidence="3">
    <location>
        <begin position="37"/>
        <end position="61"/>
    </location>
</feature>
<evidence type="ECO:0000256" key="1">
    <source>
        <dbReference type="ARBA" id="ARBA00022460"/>
    </source>
</evidence>
<feature type="compositionally biased region" description="Polar residues" evidence="3">
    <location>
        <begin position="225"/>
        <end position="240"/>
    </location>
</feature>
<protein>
    <submittedName>
        <fullName evidence="5">Uncharacterized protein</fullName>
    </submittedName>
</protein>
<evidence type="ECO:0000313" key="6">
    <source>
        <dbReference type="Proteomes" id="UP000008792"/>
    </source>
</evidence>
<dbReference type="FunCoup" id="B4M2K1">
    <property type="interactions" value="20"/>
</dbReference>
<feature type="compositionally biased region" description="Low complexity" evidence="3">
    <location>
        <begin position="38"/>
        <end position="49"/>
    </location>
</feature>
<organism evidence="5 6">
    <name type="scientific">Drosophila virilis</name>
    <name type="common">Fruit fly</name>
    <dbReference type="NCBI Taxonomy" id="7244"/>
    <lineage>
        <taxon>Eukaryota</taxon>
        <taxon>Metazoa</taxon>
        <taxon>Ecdysozoa</taxon>
        <taxon>Arthropoda</taxon>
        <taxon>Hexapoda</taxon>
        <taxon>Insecta</taxon>
        <taxon>Pterygota</taxon>
        <taxon>Neoptera</taxon>
        <taxon>Endopterygota</taxon>
        <taxon>Diptera</taxon>
        <taxon>Brachycera</taxon>
        <taxon>Muscomorpha</taxon>
        <taxon>Ephydroidea</taxon>
        <taxon>Drosophilidae</taxon>
        <taxon>Drosophila</taxon>
    </lineage>
</organism>
<dbReference type="Pfam" id="PF00379">
    <property type="entry name" value="Chitin_bind_4"/>
    <property type="match status" value="1"/>
</dbReference>
<keyword evidence="6" id="KW-1185">Reference proteome</keyword>
<keyword evidence="1 2" id="KW-0193">Cuticle</keyword>
<dbReference type="Proteomes" id="UP000008792">
    <property type="component" value="Unassembled WGS sequence"/>
</dbReference>
<dbReference type="eggNOG" id="ENOG502TBEE">
    <property type="taxonomic scope" value="Eukaryota"/>
</dbReference>
<dbReference type="PROSITE" id="PS51155">
    <property type="entry name" value="CHIT_BIND_RR_2"/>
    <property type="match status" value="1"/>
</dbReference>
<feature type="compositionally biased region" description="Polar residues" evidence="3">
    <location>
        <begin position="195"/>
        <end position="205"/>
    </location>
</feature>
<feature type="signal peptide" evidence="4">
    <location>
        <begin position="1"/>
        <end position="29"/>
    </location>
</feature>
<dbReference type="AlphaFoldDB" id="B4M2K1"/>
<dbReference type="PROSITE" id="PS00233">
    <property type="entry name" value="CHIT_BIND_RR_1"/>
    <property type="match status" value="1"/>
</dbReference>
<feature type="compositionally biased region" description="Low complexity" evidence="3">
    <location>
        <begin position="250"/>
        <end position="262"/>
    </location>
</feature>
<dbReference type="GO" id="GO:0042302">
    <property type="term" value="F:structural constituent of cuticle"/>
    <property type="evidence" value="ECO:0007669"/>
    <property type="project" value="UniProtKB-UniRule"/>
</dbReference>
<name>B4M2K1_DROVI</name>
<keyword evidence="4" id="KW-0732">Signal</keyword>
<dbReference type="HOGENOM" id="CLU_947540_0_0_1"/>
<gene>
    <name evidence="5" type="primary">Dvir\GJ19507</name>
    <name evidence="5" type="ORF">Dvir_GJ19507</name>
</gene>
<dbReference type="InterPro" id="IPR031311">
    <property type="entry name" value="CHIT_BIND_RR_consensus"/>
</dbReference>